<name>A0A2X0R7H2_BROTH</name>
<proteinExistence type="predicted"/>
<evidence type="ECO:0000313" key="1">
    <source>
        <dbReference type="EMBL" id="SPP30150.1"/>
    </source>
</evidence>
<accession>A0A2X0R7H2</accession>
<protein>
    <submittedName>
        <fullName evidence="1">Uncharacterized protein</fullName>
    </submittedName>
</protein>
<dbReference type="AlphaFoldDB" id="A0A2X0R7H2"/>
<sequence length="47" mass="5314">MQLSCALILYNAVLAQLVERIHGKDEVAGSIPANGFYYTYKRITIIR</sequence>
<organism evidence="1 2">
    <name type="scientific">Brochothrix thermosphacta</name>
    <name type="common">Microbacterium thermosphactum</name>
    <dbReference type="NCBI Taxonomy" id="2756"/>
    <lineage>
        <taxon>Bacteria</taxon>
        <taxon>Bacillati</taxon>
        <taxon>Bacillota</taxon>
        <taxon>Bacilli</taxon>
        <taxon>Bacillales</taxon>
        <taxon>Listeriaceae</taxon>
        <taxon>Brochothrix</taxon>
    </lineage>
</organism>
<dbReference type="EMBL" id="OUNC01000067">
    <property type="protein sequence ID" value="SPP30150.1"/>
    <property type="molecule type" value="Genomic_DNA"/>
</dbReference>
<reference evidence="2" key="1">
    <citation type="submission" date="2018-04" db="EMBL/GenBank/DDBJ databases">
        <authorList>
            <person name="Illikoud N."/>
        </authorList>
    </citation>
    <scope>NUCLEOTIDE SEQUENCE [LARGE SCALE GENOMIC DNA]</scope>
</reference>
<evidence type="ECO:0000313" key="2">
    <source>
        <dbReference type="Proteomes" id="UP000270190"/>
    </source>
</evidence>
<dbReference type="AntiFam" id="ANF00010">
    <property type="entry name" value="tRNA translation"/>
</dbReference>
<dbReference type="Proteomes" id="UP000270190">
    <property type="component" value="Unassembled WGS sequence"/>
</dbReference>
<gene>
    <name evidence="1" type="ORF">BTBSAS_70001</name>
</gene>